<reference evidence="1 2" key="1">
    <citation type="submission" date="2017-06" db="EMBL/GenBank/DDBJ databases">
        <title>Whole Genome Sequences of Colwellia marinimaniae MTCD1.</title>
        <authorList>
            <person name="Kusumoto H."/>
            <person name="Inoue M."/>
            <person name="Tanikawa K."/>
            <person name="Maeji H."/>
            <person name="Cameron J.H."/>
            <person name="Bartlett D.H."/>
        </authorList>
    </citation>
    <scope>NUCLEOTIDE SEQUENCE [LARGE SCALE GENOMIC DNA]</scope>
    <source>
        <strain evidence="1 2">MTCD1</strain>
    </source>
</reference>
<dbReference type="RefSeq" id="WP_057179745.1">
    <property type="nucleotide sequence ID" value="NZ_BDQM01000007.1"/>
</dbReference>
<sequence>MKYDRNKIEIGHYLSKTNIHLRDDNVKIAFGDEFDITDVLKNNQVEILYHHKNYTFDKDILENAIIALSH</sequence>
<comment type="caution">
    <text evidence="1">The sequence shown here is derived from an EMBL/GenBank/DDBJ whole genome shotgun (WGS) entry which is preliminary data.</text>
</comment>
<organism evidence="1 2">
    <name type="scientific">Colwellia marinimaniae</name>
    <dbReference type="NCBI Taxonomy" id="1513592"/>
    <lineage>
        <taxon>Bacteria</taxon>
        <taxon>Pseudomonadati</taxon>
        <taxon>Pseudomonadota</taxon>
        <taxon>Gammaproteobacteria</taxon>
        <taxon>Alteromonadales</taxon>
        <taxon>Colwelliaceae</taxon>
        <taxon>Colwellia</taxon>
    </lineage>
</organism>
<gene>
    <name evidence="1" type="ORF">MTCD1_01326</name>
</gene>
<protein>
    <submittedName>
        <fullName evidence="1">Uncharacterized protein</fullName>
    </submittedName>
</protein>
<dbReference type="Proteomes" id="UP000197068">
    <property type="component" value="Unassembled WGS sequence"/>
</dbReference>
<keyword evidence="2" id="KW-1185">Reference proteome</keyword>
<evidence type="ECO:0000313" key="1">
    <source>
        <dbReference type="EMBL" id="GAW95723.1"/>
    </source>
</evidence>
<name>A0ABQ0MTL9_9GAMM</name>
<accession>A0ABQ0MTL9</accession>
<evidence type="ECO:0000313" key="2">
    <source>
        <dbReference type="Proteomes" id="UP000197068"/>
    </source>
</evidence>
<proteinExistence type="predicted"/>
<dbReference type="EMBL" id="BDQM01000007">
    <property type="protein sequence ID" value="GAW95723.1"/>
    <property type="molecule type" value="Genomic_DNA"/>
</dbReference>